<name>A0A6A7KEB9_9FIRM</name>
<organism evidence="2 3">
    <name type="scientific">Alkalibaculum sporogenes</name>
    <dbReference type="NCBI Taxonomy" id="2655001"/>
    <lineage>
        <taxon>Bacteria</taxon>
        <taxon>Bacillati</taxon>
        <taxon>Bacillota</taxon>
        <taxon>Clostridia</taxon>
        <taxon>Eubacteriales</taxon>
        <taxon>Eubacteriaceae</taxon>
        <taxon>Alkalibaculum</taxon>
    </lineage>
</organism>
<proteinExistence type="predicted"/>
<feature type="transmembrane region" description="Helical" evidence="1">
    <location>
        <begin position="63"/>
        <end position="83"/>
    </location>
</feature>
<dbReference type="AlphaFoldDB" id="A0A6A7KEB9"/>
<evidence type="ECO:0000313" key="2">
    <source>
        <dbReference type="EMBL" id="MPW27323.1"/>
    </source>
</evidence>
<dbReference type="Proteomes" id="UP000440004">
    <property type="component" value="Unassembled WGS sequence"/>
</dbReference>
<dbReference type="EMBL" id="WHNX01000061">
    <property type="protein sequence ID" value="MPW27323.1"/>
    <property type="molecule type" value="Genomic_DNA"/>
</dbReference>
<feature type="transmembrane region" description="Helical" evidence="1">
    <location>
        <begin position="6"/>
        <end position="24"/>
    </location>
</feature>
<reference evidence="2 3" key="1">
    <citation type="submission" date="2019-10" db="EMBL/GenBank/DDBJ databases">
        <title>Alkalibaculum tamaniensis sp.nov., a new alkaliphilic acetogen, isolated on methoxylated aromatics from a mud volcano.</title>
        <authorList>
            <person name="Khomyakova M.A."/>
            <person name="Merkel A.Y."/>
            <person name="Bonch-Osmolovskaya E.A."/>
            <person name="Slobodkin A.I."/>
        </authorList>
    </citation>
    <scope>NUCLEOTIDE SEQUENCE [LARGE SCALE GENOMIC DNA]</scope>
    <source>
        <strain evidence="2 3">M08DMB</strain>
    </source>
</reference>
<keyword evidence="3" id="KW-1185">Reference proteome</keyword>
<feature type="transmembrane region" description="Helical" evidence="1">
    <location>
        <begin position="31"/>
        <end position="51"/>
    </location>
</feature>
<sequence>MFAFTLIFLMVLAVLLMIITEILYKKRKEININLLLTPYFFFFLLILLFGNDNGVMEIYLNKQIFTLSLGFFSMHVMVTIININRMMKGYSKKE</sequence>
<keyword evidence="1" id="KW-0472">Membrane</keyword>
<keyword evidence="1" id="KW-0812">Transmembrane</keyword>
<evidence type="ECO:0000256" key="1">
    <source>
        <dbReference type="SAM" id="Phobius"/>
    </source>
</evidence>
<comment type="caution">
    <text evidence="2">The sequence shown here is derived from an EMBL/GenBank/DDBJ whole genome shotgun (WGS) entry which is preliminary data.</text>
</comment>
<gene>
    <name evidence="2" type="ORF">GC105_16275</name>
</gene>
<dbReference type="RefSeq" id="WP_152806946.1">
    <property type="nucleotide sequence ID" value="NZ_WHNX01000061.1"/>
</dbReference>
<evidence type="ECO:0000313" key="3">
    <source>
        <dbReference type="Proteomes" id="UP000440004"/>
    </source>
</evidence>
<accession>A0A6A7KEB9</accession>
<keyword evidence="1" id="KW-1133">Transmembrane helix</keyword>
<protein>
    <submittedName>
        <fullName evidence="2">Uncharacterized protein</fullName>
    </submittedName>
</protein>